<feature type="compositionally biased region" description="Polar residues" evidence="1">
    <location>
        <begin position="16"/>
        <end position="34"/>
    </location>
</feature>
<sequence length="74" mass="8146">MPIVEATSCPPLPPSHNGNTKKMPTDPATGQGQPRCQYMGLPSNFRSRLRWTYYVCFATLKRSGNGGNKKESST</sequence>
<evidence type="ECO:0000313" key="2">
    <source>
        <dbReference type="EMBL" id="KAJ5384748.1"/>
    </source>
</evidence>
<organism evidence="2 3">
    <name type="scientific">Penicillium concentricum</name>
    <dbReference type="NCBI Taxonomy" id="293559"/>
    <lineage>
        <taxon>Eukaryota</taxon>
        <taxon>Fungi</taxon>
        <taxon>Dikarya</taxon>
        <taxon>Ascomycota</taxon>
        <taxon>Pezizomycotina</taxon>
        <taxon>Eurotiomycetes</taxon>
        <taxon>Eurotiomycetidae</taxon>
        <taxon>Eurotiales</taxon>
        <taxon>Aspergillaceae</taxon>
        <taxon>Penicillium</taxon>
    </lineage>
</organism>
<name>A0A9W9SXR5_9EURO</name>
<dbReference type="GeneID" id="81459572"/>
<comment type="caution">
    <text evidence="2">The sequence shown here is derived from an EMBL/GenBank/DDBJ whole genome shotgun (WGS) entry which is preliminary data.</text>
</comment>
<proteinExistence type="predicted"/>
<evidence type="ECO:0000256" key="1">
    <source>
        <dbReference type="SAM" id="MobiDB-lite"/>
    </source>
</evidence>
<keyword evidence="3" id="KW-1185">Reference proteome</keyword>
<evidence type="ECO:0000313" key="3">
    <source>
        <dbReference type="Proteomes" id="UP001147752"/>
    </source>
</evidence>
<dbReference type="Proteomes" id="UP001147752">
    <property type="component" value="Unassembled WGS sequence"/>
</dbReference>
<protein>
    <submittedName>
        <fullName evidence="2">Uncharacterized protein</fullName>
    </submittedName>
</protein>
<gene>
    <name evidence="2" type="ORF">N7517_002659</name>
</gene>
<reference evidence="2" key="2">
    <citation type="journal article" date="2023" name="IMA Fungus">
        <title>Comparative genomic study of the Penicillium genus elucidates a diverse pangenome and 15 lateral gene transfer events.</title>
        <authorList>
            <person name="Petersen C."/>
            <person name="Sorensen T."/>
            <person name="Nielsen M.R."/>
            <person name="Sondergaard T.E."/>
            <person name="Sorensen J.L."/>
            <person name="Fitzpatrick D.A."/>
            <person name="Frisvad J.C."/>
            <person name="Nielsen K.L."/>
        </authorList>
    </citation>
    <scope>NUCLEOTIDE SEQUENCE</scope>
    <source>
        <strain evidence="2">IBT 3081</strain>
    </source>
</reference>
<feature type="region of interest" description="Disordered" evidence="1">
    <location>
        <begin position="1"/>
        <end position="35"/>
    </location>
</feature>
<dbReference type="AlphaFoldDB" id="A0A9W9SXR5"/>
<dbReference type="EMBL" id="JAPZBT010000001">
    <property type="protein sequence ID" value="KAJ5384748.1"/>
    <property type="molecule type" value="Genomic_DNA"/>
</dbReference>
<accession>A0A9W9SXR5</accession>
<dbReference type="RefSeq" id="XP_056584524.1">
    <property type="nucleotide sequence ID" value="XM_056720389.1"/>
</dbReference>
<reference evidence="2" key="1">
    <citation type="submission" date="2022-12" db="EMBL/GenBank/DDBJ databases">
        <authorList>
            <person name="Petersen C."/>
        </authorList>
    </citation>
    <scope>NUCLEOTIDE SEQUENCE</scope>
    <source>
        <strain evidence="2">IBT 3081</strain>
    </source>
</reference>